<keyword evidence="2" id="KW-1185">Reference proteome</keyword>
<feature type="compositionally biased region" description="Low complexity" evidence="1">
    <location>
        <begin position="29"/>
        <end position="39"/>
    </location>
</feature>
<feature type="region of interest" description="Disordered" evidence="1">
    <location>
        <begin position="1"/>
        <end position="69"/>
    </location>
</feature>
<dbReference type="WBParaSite" id="Pan_g19863.t1">
    <property type="protein sequence ID" value="Pan_g19863.t1"/>
    <property type="gene ID" value="Pan_g19863"/>
</dbReference>
<reference evidence="3" key="2">
    <citation type="submission" date="2020-10" db="UniProtKB">
        <authorList>
            <consortium name="WormBaseParasite"/>
        </authorList>
    </citation>
    <scope>IDENTIFICATION</scope>
</reference>
<sequence>MCDMTDVDISRDPPASPHNGLSPHHLKEGSSSNGPSSGNRVSFVGGHGIEDNSAEEDDEEPGVFTRADATRDSLFTGGFSRRLSTVIRRSLRLGPKHSLASGNRLSSARFPPQAASSDDKGQPFTEFTDLRKVPCDTPYGTLEELQYYLRLNRMNQEFIVELNEDHSFHAKSKLFLSDFMEKSKWRFFLYSENNELKFKLDKR</sequence>
<protein>
    <submittedName>
        <fullName evidence="3">RasGEF_N_2 domain-containing protein</fullName>
    </submittedName>
</protein>
<evidence type="ECO:0000313" key="3">
    <source>
        <dbReference type="WBParaSite" id="Pan_g19863.t1"/>
    </source>
</evidence>
<evidence type="ECO:0000313" key="2">
    <source>
        <dbReference type="Proteomes" id="UP000492821"/>
    </source>
</evidence>
<proteinExistence type="predicted"/>
<feature type="compositionally biased region" description="Acidic residues" evidence="1">
    <location>
        <begin position="52"/>
        <end position="61"/>
    </location>
</feature>
<dbReference type="AlphaFoldDB" id="A0A7E4VDV5"/>
<accession>A0A7E4VDV5</accession>
<feature type="region of interest" description="Disordered" evidence="1">
    <location>
        <begin position="98"/>
        <end position="127"/>
    </location>
</feature>
<organism evidence="2 3">
    <name type="scientific">Panagrellus redivivus</name>
    <name type="common">Microworm</name>
    <dbReference type="NCBI Taxonomy" id="6233"/>
    <lineage>
        <taxon>Eukaryota</taxon>
        <taxon>Metazoa</taxon>
        <taxon>Ecdysozoa</taxon>
        <taxon>Nematoda</taxon>
        <taxon>Chromadorea</taxon>
        <taxon>Rhabditida</taxon>
        <taxon>Tylenchina</taxon>
        <taxon>Panagrolaimomorpha</taxon>
        <taxon>Panagrolaimoidea</taxon>
        <taxon>Panagrolaimidae</taxon>
        <taxon>Panagrellus</taxon>
    </lineage>
</organism>
<dbReference type="Proteomes" id="UP000492821">
    <property type="component" value="Unassembled WGS sequence"/>
</dbReference>
<reference evidence="2" key="1">
    <citation type="journal article" date="2013" name="Genetics">
        <title>The draft genome and transcriptome of Panagrellus redivivus are shaped by the harsh demands of a free-living lifestyle.</title>
        <authorList>
            <person name="Srinivasan J."/>
            <person name="Dillman A.R."/>
            <person name="Macchietto M.G."/>
            <person name="Heikkinen L."/>
            <person name="Lakso M."/>
            <person name="Fracchia K.M."/>
            <person name="Antoshechkin I."/>
            <person name="Mortazavi A."/>
            <person name="Wong G."/>
            <person name="Sternberg P.W."/>
        </authorList>
    </citation>
    <scope>NUCLEOTIDE SEQUENCE [LARGE SCALE GENOMIC DNA]</scope>
    <source>
        <strain evidence="2">MT8872</strain>
    </source>
</reference>
<name>A0A7E4VDV5_PANRE</name>
<evidence type="ECO:0000256" key="1">
    <source>
        <dbReference type="SAM" id="MobiDB-lite"/>
    </source>
</evidence>